<dbReference type="EMBL" id="CM056816">
    <property type="protein sequence ID" value="KAJ8634407.1"/>
    <property type="molecule type" value="Genomic_DNA"/>
</dbReference>
<reference evidence="1 2" key="1">
    <citation type="journal article" date="2022" name="Hortic Res">
        <title>A haplotype resolved chromosomal level avocado genome allows analysis of novel avocado genes.</title>
        <authorList>
            <person name="Nath O."/>
            <person name="Fletcher S.J."/>
            <person name="Hayward A."/>
            <person name="Shaw L.M."/>
            <person name="Masouleh A.K."/>
            <person name="Furtado A."/>
            <person name="Henry R.J."/>
            <person name="Mitter N."/>
        </authorList>
    </citation>
    <scope>NUCLEOTIDE SEQUENCE [LARGE SCALE GENOMIC DNA]</scope>
    <source>
        <strain evidence="2">cv. Hass</strain>
    </source>
</reference>
<protein>
    <submittedName>
        <fullName evidence="1">Uncharacterized protein</fullName>
    </submittedName>
</protein>
<sequence>MPNIRTIKTTQEAKTTTFSSYSSSFPMQPMHLSAETPTSLKTMFALRFLRAYSKINRYKSPSCLSSSSSSSSIVRRCKRIKLAAYASMARAVGPKRAWSRALLHKVLHRTRLHQSVTRPKVSGAGNGVAGGAINRTDKLRRLVPGGERMDFCSLLGETANYIQCLTAQVHVMEGIADSLPPQAWF</sequence>
<accession>A0ACC2LLR3</accession>
<comment type="caution">
    <text evidence="1">The sequence shown here is derived from an EMBL/GenBank/DDBJ whole genome shotgun (WGS) entry which is preliminary data.</text>
</comment>
<keyword evidence="2" id="KW-1185">Reference proteome</keyword>
<proteinExistence type="predicted"/>
<dbReference type="Proteomes" id="UP001234297">
    <property type="component" value="Chromosome 8"/>
</dbReference>
<evidence type="ECO:0000313" key="2">
    <source>
        <dbReference type="Proteomes" id="UP001234297"/>
    </source>
</evidence>
<gene>
    <name evidence="1" type="ORF">MRB53_027743</name>
</gene>
<name>A0ACC2LLR3_PERAE</name>
<organism evidence="1 2">
    <name type="scientific">Persea americana</name>
    <name type="common">Avocado</name>
    <dbReference type="NCBI Taxonomy" id="3435"/>
    <lineage>
        <taxon>Eukaryota</taxon>
        <taxon>Viridiplantae</taxon>
        <taxon>Streptophyta</taxon>
        <taxon>Embryophyta</taxon>
        <taxon>Tracheophyta</taxon>
        <taxon>Spermatophyta</taxon>
        <taxon>Magnoliopsida</taxon>
        <taxon>Magnoliidae</taxon>
        <taxon>Laurales</taxon>
        <taxon>Lauraceae</taxon>
        <taxon>Persea</taxon>
    </lineage>
</organism>
<evidence type="ECO:0000313" key="1">
    <source>
        <dbReference type="EMBL" id="KAJ8634407.1"/>
    </source>
</evidence>